<organism evidence="1 2">
    <name type="scientific">Euplotes crassus</name>
    <dbReference type="NCBI Taxonomy" id="5936"/>
    <lineage>
        <taxon>Eukaryota</taxon>
        <taxon>Sar</taxon>
        <taxon>Alveolata</taxon>
        <taxon>Ciliophora</taxon>
        <taxon>Intramacronucleata</taxon>
        <taxon>Spirotrichea</taxon>
        <taxon>Hypotrichia</taxon>
        <taxon>Euplotida</taxon>
        <taxon>Euplotidae</taxon>
        <taxon>Moneuplotes</taxon>
    </lineage>
</organism>
<evidence type="ECO:0000313" key="2">
    <source>
        <dbReference type="Proteomes" id="UP001295684"/>
    </source>
</evidence>
<name>A0AAD1Y066_EUPCR</name>
<comment type="caution">
    <text evidence="1">The sequence shown here is derived from an EMBL/GenBank/DDBJ whole genome shotgun (WGS) entry which is preliminary data.</text>
</comment>
<dbReference type="AlphaFoldDB" id="A0AAD1Y066"/>
<accession>A0AAD1Y066</accession>
<evidence type="ECO:0000313" key="1">
    <source>
        <dbReference type="EMBL" id="CAI2382798.1"/>
    </source>
</evidence>
<keyword evidence="2" id="KW-1185">Reference proteome</keyword>
<reference evidence="1" key="1">
    <citation type="submission" date="2023-07" db="EMBL/GenBank/DDBJ databases">
        <authorList>
            <consortium name="AG Swart"/>
            <person name="Singh M."/>
            <person name="Singh A."/>
            <person name="Seah K."/>
            <person name="Emmerich C."/>
        </authorList>
    </citation>
    <scope>NUCLEOTIDE SEQUENCE</scope>
    <source>
        <strain evidence="1">DP1</strain>
    </source>
</reference>
<gene>
    <name evidence="1" type="ORF">ECRASSUSDP1_LOCUS24285</name>
</gene>
<dbReference type="Proteomes" id="UP001295684">
    <property type="component" value="Unassembled WGS sequence"/>
</dbReference>
<sequence length="89" mass="10027">MLTVSGSLRCKMLGFKCSLSRLSIQICFRLSLLMLILTPMLTRTVVTQPLGGMLIVEGEGISTKSTKIAHIKFLYRLNSGHFLEFFQLF</sequence>
<protein>
    <submittedName>
        <fullName evidence="1">Uncharacterized protein</fullName>
    </submittedName>
</protein>
<proteinExistence type="predicted"/>
<dbReference type="EMBL" id="CAMPGE010024995">
    <property type="protein sequence ID" value="CAI2382798.1"/>
    <property type="molecule type" value="Genomic_DNA"/>
</dbReference>